<comment type="caution">
    <text evidence="4">The sequence shown here is derived from an EMBL/GenBank/DDBJ whole genome shotgun (WGS) entry which is preliminary data.</text>
</comment>
<gene>
    <name evidence="4" type="ORF">IFO71_14870</name>
</gene>
<dbReference type="InterPro" id="IPR025392">
    <property type="entry name" value="DUF4124"/>
</dbReference>
<organism evidence="4 5">
    <name type="scientific">Pseudomarimonas arenosa</name>
    <dbReference type="NCBI Taxonomy" id="2774145"/>
    <lineage>
        <taxon>Bacteria</taxon>
        <taxon>Pseudomonadati</taxon>
        <taxon>Pseudomonadota</taxon>
        <taxon>Gammaproteobacteria</taxon>
        <taxon>Lysobacterales</taxon>
        <taxon>Lysobacteraceae</taxon>
        <taxon>Pseudomarimonas</taxon>
    </lineage>
</organism>
<feature type="coiled-coil region" evidence="1">
    <location>
        <begin position="70"/>
        <end position="97"/>
    </location>
</feature>
<sequence length="208" mass="22920">MKASILTLAVTLALAGVSADVHAQKLYRWTDKDGKVHYSDHVPPDAVENARDELNKSGLKVGEVDRALTPAELEAQRKQLEAEALAAKQQAEKEQADSVLLSSYGSVEQLDKAYAERFALIDQSIESAQIGINSQEKSLAELLQHAASLERQGKPVPVTIQNSIQLAKTQVGQQREFLQKRVDEKALLATEFEATKQRYVALLESRAE</sequence>
<evidence type="ECO:0000259" key="3">
    <source>
        <dbReference type="Pfam" id="PF13511"/>
    </source>
</evidence>
<dbReference type="Pfam" id="PF13511">
    <property type="entry name" value="DUF4124"/>
    <property type="match status" value="1"/>
</dbReference>
<accession>A0AAW3ZPD3</accession>
<dbReference type="EMBL" id="JACYTR010000038">
    <property type="protein sequence ID" value="MBD8527022.1"/>
    <property type="molecule type" value="Genomic_DNA"/>
</dbReference>
<proteinExistence type="predicted"/>
<dbReference type="Proteomes" id="UP000613768">
    <property type="component" value="Unassembled WGS sequence"/>
</dbReference>
<feature type="signal peptide" evidence="2">
    <location>
        <begin position="1"/>
        <end position="23"/>
    </location>
</feature>
<protein>
    <submittedName>
        <fullName evidence="4">DUF4124 domain-containing protein</fullName>
    </submittedName>
</protein>
<reference evidence="4 5" key="1">
    <citation type="submission" date="2020-09" db="EMBL/GenBank/DDBJ databases">
        <title>Pseudoxanthomonas sp. CAU 1598 isolated from sand of Yaerae Beach.</title>
        <authorList>
            <person name="Kim W."/>
        </authorList>
    </citation>
    <scope>NUCLEOTIDE SEQUENCE [LARGE SCALE GENOMIC DNA]</scope>
    <source>
        <strain evidence="4 5">CAU 1598</strain>
    </source>
</reference>
<keyword evidence="2" id="KW-0732">Signal</keyword>
<evidence type="ECO:0000313" key="4">
    <source>
        <dbReference type="EMBL" id="MBD8527022.1"/>
    </source>
</evidence>
<feature type="chain" id="PRO_5043419505" evidence="2">
    <location>
        <begin position="24"/>
        <end position="208"/>
    </location>
</feature>
<keyword evidence="1" id="KW-0175">Coiled coil</keyword>
<dbReference type="AlphaFoldDB" id="A0AAW3ZPD3"/>
<evidence type="ECO:0000256" key="1">
    <source>
        <dbReference type="SAM" id="Coils"/>
    </source>
</evidence>
<dbReference type="RefSeq" id="WP_192030444.1">
    <property type="nucleotide sequence ID" value="NZ_JACYTR010000038.1"/>
</dbReference>
<keyword evidence="5" id="KW-1185">Reference proteome</keyword>
<evidence type="ECO:0000313" key="5">
    <source>
        <dbReference type="Proteomes" id="UP000613768"/>
    </source>
</evidence>
<evidence type="ECO:0000256" key="2">
    <source>
        <dbReference type="SAM" id="SignalP"/>
    </source>
</evidence>
<name>A0AAW3ZPD3_9GAMM</name>
<feature type="domain" description="DUF4124" evidence="3">
    <location>
        <begin position="14"/>
        <end position="48"/>
    </location>
</feature>